<dbReference type="GO" id="GO:0004252">
    <property type="term" value="F:serine-type endopeptidase activity"/>
    <property type="evidence" value="ECO:0007669"/>
    <property type="project" value="InterPro"/>
</dbReference>
<evidence type="ECO:0000256" key="5">
    <source>
        <dbReference type="SAM" id="MobiDB-lite"/>
    </source>
</evidence>
<dbReference type="RefSeq" id="WP_245707730.1">
    <property type="nucleotide sequence ID" value="NZ_FNIA01000012.1"/>
</dbReference>
<evidence type="ECO:0000256" key="3">
    <source>
        <dbReference type="ARBA" id="ARBA00022989"/>
    </source>
</evidence>
<keyword evidence="3 6" id="KW-1133">Transmembrane helix</keyword>
<evidence type="ECO:0000256" key="2">
    <source>
        <dbReference type="ARBA" id="ARBA00022692"/>
    </source>
</evidence>
<gene>
    <name evidence="8" type="ORF">SAMN05192554_11227</name>
</gene>
<keyword evidence="4 6" id="KW-0472">Membrane</keyword>
<accession>A0A1G9XXM2</accession>
<feature type="transmembrane region" description="Helical" evidence="6">
    <location>
        <begin position="172"/>
        <end position="192"/>
    </location>
</feature>
<dbReference type="CDD" id="cd06530">
    <property type="entry name" value="S26_SPase_I"/>
    <property type="match status" value="1"/>
</dbReference>
<dbReference type="EMBL" id="FNIA01000012">
    <property type="protein sequence ID" value="SDN01490.1"/>
    <property type="molecule type" value="Genomic_DNA"/>
</dbReference>
<evidence type="ECO:0000256" key="1">
    <source>
        <dbReference type="ARBA" id="ARBA00004370"/>
    </source>
</evidence>
<dbReference type="InterPro" id="IPR019533">
    <property type="entry name" value="Peptidase_S26"/>
</dbReference>
<dbReference type="SUPFAM" id="SSF51306">
    <property type="entry name" value="LexA/Signal peptidase"/>
    <property type="match status" value="1"/>
</dbReference>
<dbReference type="InterPro" id="IPR036286">
    <property type="entry name" value="LexA/Signal_pep-like_sf"/>
</dbReference>
<evidence type="ECO:0000256" key="4">
    <source>
        <dbReference type="ARBA" id="ARBA00023136"/>
    </source>
</evidence>
<name>A0A1G9XXM2_9EURY</name>
<dbReference type="Proteomes" id="UP000199370">
    <property type="component" value="Unassembled WGS sequence"/>
</dbReference>
<evidence type="ECO:0000256" key="6">
    <source>
        <dbReference type="SAM" id="Phobius"/>
    </source>
</evidence>
<organism evidence="8 9">
    <name type="scientific">Haloarchaeobius iranensis</name>
    <dbReference type="NCBI Taxonomy" id="996166"/>
    <lineage>
        <taxon>Archaea</taxon>
        <taxon>Methanobacteriati</taxon>
        <taxon>Methanobacteriota</taxon>
        <taxon>Stenosarchaea group</taxon>
        <taxon>Halobacteria</taxon>
        <taxon>Halobacteriales</taxon>
        <taxon>Halorubellaceae</taxon>
        <taxon>Haloarchaeobius</taxon>
    </lineage>
</organism>
<dbReference type="STRING" id="996166.SAMN05192554_11227"/>
<protein>
    <submittedName>
        <fullName evidence="8">Signal peptidase, endoplasmic reticulum-type</fullName>
    </submittedName>
</protein>
<proteinExistence type="predicted"/>
<feature type="region of interest" description="Disordered" evidence="5">
    <location>
        <begin position="96"/>
        <end position="115"/>
    </location>
</feature>
<dbReference type="AlphaFoldDB" id="A0A1G9XXM2"/>
<dbReference type="GO" id="GO:0006465">
    <property type="term" value="P:signal peptide processing"/>
    <property type="evidence" value="ECO:0007669"/>
    <property type="project" value="InterPro"/>
</dbReference>
<keyword evidence="2 6" id="KW-0812">Transmembrane</keyword>
<evidence type="ECO:0000313" key="8">
    <source>
        <dbReference type="EMBL" id="SDN01490.1"/>
    </source>
</evidence>
<reference evidence="8 9" key="1">
    <citation type="submission" date="2016-10" db="EMBL/GenBank/DDBJ databases">
        <authorList>
            <person name="de Groot N.N."/>
        </authorList>
    </citation>
    <scope>NUCLEOTIDE SEQUENCE [LARGE SCALE GENOMIC DNA]</scope>
    <source>
        <strain evidence="9">EB21,IBRC-M 10013,KCTC 4048</strain>
    </source>
</reference>
<dbReference type="Pfam" id="PF10502">
    <property type="entry name" value="Peptidase_S26"/>
    <property type="match status" value="1"/>
</dbReference>
<keyword evidence="9" id="KW-1185">Reference proteome</keyword>
<comment type="subcellular location">
    <subcellularLocation>
        <location evidence="1">Membrane</location>
    </subcellularLocation>
</comment>
<feature type="transmembrane region" description="Helical" evidence="6">
    <location>
        <begin position="342"/>
        <end position="364"/>
    </location>
</feature>
<dbReference type="InterPro" id="IPR001733">
    <property type="entry name" value="Peptidase_S26B"/>
</dbReference>
<feature type="domain" description="Peptidase S26" evidence="7">
    <location>
        <begin position="18"/>
        <end position="92"/>
    </location>
</feature>
<feature type="transmembrane region" description="Helical" evidence="6">
    <location>
        <begin position="213"/>
        <end position="232"/>
    </location>
</feature>
<sequence>MTLVSTYRRYLSRGAAALLAVLVISLVAGSLLGQPILLSYVETGSMQPTMEPGDGFVAVPSALAGDVSEGDVVVFRAEEVQGGGLTTHRVVGESDQGYVTRGDNNPFTDQDGGEPPVKDAQIVAKALQVNGQVVVIPHLGTVIMGFQGALETAQIRLATLFGTRSLLGTQGLATLLFALSVVAYAVDWYLAGGGSRRRRDRSTGRDDGTSARLVLAGFALLVVLAATAAMVVPAGTQEYGVVSAEFDSENPTVIRQGASSNLTYAVPNGGLVPVHVYLEPASEGVDVSPGHLRVDGQTSANATLTLQAADDTGYYRRFVAEHRYLAVLPGGTIDWLYRVHPWAPIVAIDALLGGLVYISGAAVLGRGRIRDRRRDGASGSVLGRLRGWR</sequence>
<evidence type="ECO:0000259" key="7">
    <source>
        <dbReference type="Pfam" id="PF10502"/>
    </source>
</evidence>
<evidence type="ECO:0000313" key="9">
    <source>
        <dbReference type="Proteomes" id="UP000199370"/>
    </source>
</evidence>
<dbReference type="GO" id="GO:0016020">
    <property type="term" value="C:membrane"/>
    <property type="evidence" value="ECO:0007669"/>
    <property type="project" value="UniProtKB-SubCell"/>
</dbReference>
<dbReference type="NCBIfam" id="TIGR02228">
    <property type="entry name" value="sigpep_I_arch"/>
    <property type="match status" value="1"/>
</dbReference>